<dbReference type="InterPro" id="IPR011990">
    <property type="entry name" value="TPR-like_helical_dom_sf"/>
</dbReference>
<proteinExistence type="predicted"/>
<comment type="caution">
    <text evidence="1">The sequence shown here is derived from an EMBL/GenBank/DDBJ whole genome shotgun (WGS) entry which is preliminary data.</text>
</comment>
<dbReference type="EMBL" id="LCFB01000012">
    <property type="protein sequence ID" value="KKS84921.1"/>
    <property type="molecule type" value="Genomic_DNA"/>
</dbReference>
<dbReference type="SUPFAM" id="SSF48452">
    <property type="entry name" value="TPR-like"/>
    <property type="match status" value="1"/>
</dbReference>
<dbReference type="STRING" id="1618436.UV59_C0012G0014"/>
<dbReference type="Proteomes" id="UP000034543">
    <property type="component" value="Unassembled WGS sequence"/>
</dbReference>
<evidence type="ECO:0000313" key="2">
    <source>
        <dbReference type="Proteomes" id="UP000034543"/>
    </source>
</evidence>
<reference evidence="1 2" key="1">
    <citation type="journal article" date="2015" name="Nature">
        <title>rRNA introns, odd ribosomes, and small enigmatic genomes across a large radiation of phyla.</title>
        <authorList>
            <person name="Brown C.T."/>
            <person name="Hug L.A."/>
            <person name="Thomas B.C."/>
            <person name="Sharon I."/>
            <person name="Castelle C.J."/>
            <person name="Singh A."/>
            <person name="Wilkins M.J."/>
            <person name="Williams K.H."/>
            <person name="Banfield J.F."/>
        </authorList>
    </citation>
    <scope>NUCLEOTIDE SEQUENCE [LARGE SCALE GENOMIC DNA]</scope>
</reference>
<gene>
    <name evidence="1" type="ORF">UV59_C0012G0014</name>
</gene>
<evidence type="ECO:0000313" key="1">
    <source>
        <dbReference type="EMBL" id="KKS84921.1"/>
    </source>
</evidence>
<protein>
    <submittedName>
        <fullName evidence="1">Tetratricopeptide TPR_2 repeat protein</fullName>
    </submittedName>
</protein>
<name>A0A0G1EPH1_9BACT</name>
<dbReference type="Gene3D" id="1.25.40.10">
    <property type="entry name" value="Tetratricopeptide repeat domain"/>
    <property type="match status" value="1"/>
</dbReference>
<accession>A0A0G1EPH1</accession>
<sequence>MDLDLWNTAEDQINRAAELFGKVLEKRPGDQQVKYEGARIYHIKGRVEEQLKQWEIALDDQNKAFKIYEDLGDPQGMGNAAFSLGEVCTKQGHAL</sequence>
<organism evidence="1 2">
    <name type="scientific">Candidatus Gottesmanbacteria bacterium GW2011_GWA1_43_11</name>
    <dbReference type="NCBI Taxonomy" id="1618436"/>
    <lineage>
        <taxon>Bacteria</taxon>
        <taxon>Candidatus Gottesmaniibacteriota</taxon>
    </lineage>
</organism>
<dbReference type="AlphaFoldDB" id="A0A0G1EPH1"/>